<organism evidence="1 2">
    <name type="scientific">Dactylosporangium salmoneum</name>
    <dbReference type="NCBI Taxonomy" id="53361"/>
    <lineage>
        <taxon>Bacteria</taxon>
        <taxon>Bacillati</taxon>
        <taxon>Actinomycetota</taxon>
        <taxon>Actinomycetes</taxon>
        <taxon>Micromonosporales</taxon>
        <taxon>Micromonosporaceae</taxon>
        <taxon>Dactylosporangium</taxon>
    </lineage>
</organism>
<evidence type="ECO:0000313" key="2">
    <source>
        <dbReference type="Proteomes" id="UP001501444"/>
    </source>
</evidence>
<protein>
    <submittedName>
        <fullName evidence="1">Uncharacterized protein</fullName>
    </submittedName>
</protein>
<sequence>MAVQTFTEFMARCGRPVVDLDTTDQQCHTLLVTFAGGAKQPIVQVFGVAAGQDGEHLCIDVQAFVDDQVARSSVFGLDYGRRFEGFDAAAPGRSHGRPAVRGVSVLIGAQTDREPQS</sequence>
<reference evidence="1 2" key="1">
    <citation type="journal article" date="2019" name="Int. J. Syst. Evol. Microbiol.">
        <title>The Global Catalogue of Microorganisms (GCM) 10K type strain sequencing project: providing services to taxonomists for standard genome sequencing and annotation.</title>
        <authorList>
            <consortium name="The Broad Institute Genomics Platform"/>
            <consortium name="The Broad Institute Genome Sequencing Center for Infectious Disease"/>
            <person name="Wu L."/>
            <person name="Ma J."/>
        </authorList>
    </citation>
    <scope>NUCLEOTIDE SEQUENCE [LARGE SCALE GENOMIC DNA]</scope>
    <source>
        <strain evidence="1 2">JCM 3272</strain>
    </source>
</reference>
<dbReference type="EMBL" id="BAAARV010000029">
    <property type="protein sequence ID" value="GAA2349796.1"/>
    <property type="molecule type" value="Genomic_DNA"/>
</dbReference>
<comment type="caution">
    <text evidence="1">The sequence shown here is derived from an EMBL/GenBank/DDBJ whole genome shotgun (WGS) entry which is preliminary data.</text>
</comment>
<name>A0ABN3GEM5_9ACTN</name>
<gene>
    <name evidence="1" type="ORF">GCM10010170_039040</name>
</gene>
<keyword evidence="2" id="KW-1185">Reference proteome</keyword>
<dbReference type="RefSeq" id="WP_344613857.1">
    <property type="nucleotide sequence ID" value="NZ_BAAARV010000029.1"/>
</dbReference>
<accession>A0ABN3GEM5</accession>
<dbReference type="Proteomes" id="UP001501444">
    <property type="component" value="Unassembled WGS sequence"/>
</dbReference>
<proteinExistence type="predicted"/>
<evidence type="ECO:0000313" key="1">
    <source>
        <dbReference type="EMBL" id="GAA2349796.1"/>
    </source>
</evidence>